<proteinExistence type="predicted"/>
<dbReference type="RefSeq" id="WP_311341603.1">
    <property type="nucleotide sequence ID" value="NZ_JAVRHS010000015.1"/>
</dbReference>
<evidence type="ECO:0000313" key="2">
    <source>
        <dbReference type="EMBL" id="MDT0577028.1"/>
    </source>
</evidence>
<evidence type="ECO:0000313" key="3">
    <source>
        <dbReference type="Proteomes" id="UP001259803"/>
    </source>
</evidence>
<name>A0ABU2ZKA4_9SPHN</name>
<dbReference type="InterPro" id="IPR026634">
    <property type="entry name" value="TPST-like"/>
</dbReference>
<dbReference type="Proteomes" id="UP001259803">
    <property type="component" value="Unassembled WGS sequence"/>
</dbReference>
<dbReference type="GO" id="GO:0016740">
    <property type="term" value="F:transferase activity"/>
    <property type="evidence" value="ECO:0007669"/>
    <property type="project" value="UniProtKB-KW"/>
</dbReference>
<keyword evidence="3" id="KW-1185">Reference proteome</keyword>
<accession>A0ABU2ZKA4</accession>
<organism evidence="2 3">
    <name type="scientific">Croceicoccus esteveae</name>
    <dbReference type="NCBI Taxonomy" id="3075597"/>
    <lineage>
        <taxon>Bacteria</taxon>
        <taxon>Pseudomonadati</taxon>
        <taxon>Pseudomonadota</taxon>
        <taxon>Alphaproteobacteria</taxon>
        <taxon>Sphingomonadales</taxon>
        <taxon>Erythrobacteraceae</taxon>
        <taxon>Croceicoccus</taxon>
    </lineage>
</organism>
<gene>
    <name evidence="2" type="ORF">RM533_12705</name>
</gene>
<dbReference type="EC" id="2.8.2.-" evidence="2"/>
<reference evidence="2 3" key="1">
    <citation type="submission" date="2023-09" db="EMBL/GenBank/DDBJ databases">
        <authorList>
            <person name="Rey-Velasco X."/>
        </authorList>
    </citation>
    <scope>NUCLEOTIDE SEQUENCE [LARGE SCALE GENOMIC DNA]</scope>
    <source>
        <strain evidence="2 3">F390</strain>
    </source>
</reference>
<sequence length="350" mass="39320">MTHDSPSPDTAKFPATIPANQVEQPFFIVGPGRSGTTLLTSTLNRHSRLCVTPETHFLHYRRRHFGTAAAPPDFESFWQDYTRWPRFKDLDIPVRRCRDRILASGDTSFANIFSIILAVFAEKQGKPRVGEKTPGHTRYLDTLDQWFGSPKVLFTIRDPRASGASQLKTGYRQPELDGRPALQRIVMLARDAAEWVDIYARRWADAAERMDMRMVRYETLVAAPQDEMQAICMFLGEPYESGLVARSRCAPSPASTSGVQEGKTSWTERHLRKSRSAVTTASVDKWRGELSRLEVGLIEAIAGPTMRAHGYRPEANAALRQLGRAILASARLLLKADDAAKRVRQRLLNG</sequence>
<dbReference type="PANTHER" id="PTHR12788:SF10">
    <property type="entry name" value="PROTEIN-TYROSINE SULFOTRANSFERASE"/>
    <property type="match status" value="1"/>
</dbReference>
<comment type="caution">
    <text evidence="2">The sequence shown here is derived from an EMBL/GenBank/DDBJ whole genome shotgun (WGS) entry which is preliminary data.</text>
</comment>
<dbReference type="EMBL" id="JAVRHS010000015">
    <property type="protein sequence ID" value="MDT0577028.1"/>
    <property type="molecule type" value="Genomic_DNA"/>
</dbReference>
<evidence type="ECO:0000256" key="1">
    <source>
        <dbReference type="ARBA" id="ARBA00022679"/>
    </source>
</evidence>
<dbReference type="Gene3D" id="3.40.50.300">
    <property type="entry name" value="P-loop containing nucleotide triphosphate hydrolases"/>
    <property type="match status" value="1"/>
</dbReference>
<dbReference type="SUPFAM" id="SSF52540">
    <property type="entry name" value="P-loop containing nucleoside triphosphate hydrolases"/>
    <property type="match status" value="1"/>
</dbReference>
<dbReference type="InterPro" id="IPR027417">
    <property type="entry name" value="P-loop_NTPase"/>
</dbReference>
<keyword evidence="1 2" id="KW-0808">Transferase</keyword>
<protein>
    <submittedName>
        <fullName evidence="2">Sulfotransferase</fullName>
        <ecNumber evidence="2">2.8.2.-</ecNumber>
    </submittedName>
</protein>
<dbReference type="PANTHER" id="PTHR12788">
    <property type="entry name" value="PROTEIN-TYROSINE SULFOTRANSFERASE 2"/>
    <property type="match status" value="1"/>
</dbReference>
<dbReference type="Pfam" id="PF13469">
    <property type="entry name" value="Sulfotransfer_3"/>
    <property type="match status" value="1"/>
</dbReference>